<name>A0A6J6AB57_9ZZZZ</name>
<dbReference type="InterPro" id="IPR025247">
    <property type="entry name" value="EcoRI-like_methylase"/>
</dbReference>
<dbReference type="InterPro" id="IPR002052">
    <property type="entry name" value="DNA_methylase_N6_adenine_CS"/>
</dbReference>
<dbReference type="EMBL" id="CAEZYF010000028">
    <property type="protein sequence ID" value="CAB4742828.1"/>
    <property type="molecule type" value="Genomic_DNA"/>
</dbReference>
<sequence length="361" mass="41832">MVTKASNSSLQEAKKAKRDEFYTQLPDIERELRHYKTHFEGKVVYCNCDDPRVSSFFHYFSYNFEKLGLKKLITTCYKSQDRDLFSQNDSESAVYLEYEGDRNLNNVPDVEEIGVKPLMGDGDFRSTECVELLKQADIVVTNPPFSLFREYVAQLMEHNKKFLIIGHQNAIKYKGIFPLIKDNRLWLGYGFTRNMAQFMSSYENTMTDLDRQEGMIRISGVQWFTNLDTTKRHEDLILYRSYNPDDYPTYDNFDAIEVSKTVDIPMDYPGVMGVPITFLEKYNPDQFEIVGTSQSWDEQRSKAYPPQVQVSADGRKSTVMKLNDAPALQLQSPPAGKTYYAVGGDYFQAVYARILIRNKRL</sequence>
<dbReference type="Pfam" id="PF13651">
    <property type="entry name" value="EcoRI_methylase"/>
    <property type="match status" value="1"/>
</dbReference>
<evidence type="ECO:0000313" key="4">
    <source>
        <dbReference type="EMBL" id="CAB4952294.1"/>
    </source>
</evidence>
<protein>
    <submittedName>
        <fullName evidence="1">Unannotated protein</fullName>
    </submittedName>
</protein>
<organism evidence="1">
    <name type="scientific">freshwater metagenome</name>
    <dbReference type="NCBI Taxonomy" id="449393"/>
    <lineage>
        <taxon>unclassified sequences</taxon>
        <taxon>metagenomes</taxon>
        <taxon>ecological metagenomes</taxon>
    </lineage>
</organism>
<dbReference type="GO" id="GO:0008168">
    <property type="term" value="F:methyltransferase activity"/>
    <property type="evidence" value="ECO:0007669"/>
    <property type="project" value="InterPro"/>
</dbReference>
<dbReference type="PROSITE" id="PS00092">
    <property type="entry name" value="N6_MTASE"/>
    <property type="match status" value="1"/>
</dbReference>
<dbReference type="EMBL" id="CAFAAV010000336">
    <property type="protein sequence ID" value="CAB4835780.1"/>
    <property type="molecule type" value="Genomic_DNA"/>
</dbReference>
<evidence type="ECO:0000313" key="3">
    <source>
        <dbReference type="EMBL" id="CAB4835780.1"/>
    </source>
</evidence>
<dbReference type="EMBL" id="CAFBMT010000025">
    <property type="protein sequence ID" value="CAB4952294.1"/>
    <property type="molecule type" value="Genomic_DNA"/>
</dbReference>
<reference evidence="1" key="1">
    <citation type="submission" date="2020-05" db="EMBL/GenBank/DDBJ databases">
        <authorList>
            <person name="Chiriac C."/>
            <person name="Salcher M."/>
            <person name="Ghai R."/>
            <person name="Kavagutti S V."/>
        </authorList>
    </citation>
    <scope>NUCLEOTIDE SEQUENCE</scope>
</reference>
<dbReference type="EMBL" id="CAESGF010000031">
    <property type="protein sequence ID" value="CAB4365434.1"/>
    <property type="molecule type" value="Genomic_DNA"/>
</dbReference>
<evidence type="ECO:0000313" key="2">
    <source>
        <dbReference type="EMBL" id="CAB4742828.1"/>
    </source>
</evidence>
<proteinExistence type="predicted"/>
<gene>
    <name evidence="2" type="ORF">UFOPK2656_03020</name>
    <name evidence="3" type="ORF">UFOPK3099_02877</name>
    <name evidence="4" type="ORF">UFOPK3651_02937</name>
    <name evidence="1" type="ORF">UFOPK4189_03178</name>
</gene>
<dbReference type="AlphaFoldDB" id="A0A6J6AB57"/>
<evidence type="ECO:0000313" key="1">
    <source>
        <dbReference type="EMBL" id="CAB4365434.1"/>
    </source>
</evidence>
<accession>A0A6J6AB57</accession>
<dbReference type="GO" id="GO:0003676">
    <property type="term" value="F:nucleic acid binding"/>
    <property type="evidence" value="ECO:0007669"/>
    <property type="project" value="InterPro"/>
</dbReference>
<dbReference type="GO" id="GO:0032259">
    <property type="term" value="P:methylation"/>
    <property type="evidence" value="ECO:0007669"/>
    <property type="project" value="InterPro"/>
</dbReference>